<evidence type="ECO:0000256" key="1">
    <source>
        <dbReference type="SAM" id="Phobius"/>
    </source>
</evidence>
<dbReference type="RefSeq" id="WP_259871117.1">
    <property type="nucleotide sequence ID" value="NZ_JAMQJZ010000001.1"/>
</dbReference>
<evidence type="ECO:0000313" key="3">
    <source>
        <dbReference type="Proteomes" id="UP001145072"/>
    </source>
</evidence>
<dbReference type="Proteomes" id="UP001145072">
    <property type="component" value="Unassembled WGS sequence"/>
</dbReference>
<keyword evidence="1" id="KW-0472">Membrane</keyword>
<dbReference type="InterPro" id="IPR014617">
    <property type="entry name" value="YphA_Bacsu"/>
</dbReference>
<reference evidence="2" key="1">
    <citation type="submission" date="2022-06" db="EMBL/GenBank/DDBJ databases">
        <title>Aquibacillus sp. a new bacterium isolated from soil saline samples.</title>
        <authorList>
            <person name="Galisteo C."/>
            <person name="De La Haba R."/>
            <person name="Sanchez-Porro C."/>
            <person name="Ventosa A."/>
        </authorList>
    </citation>
    <scope>NUCLEOTIDE SEQUENCE</scope>
    <source>
        <strain evidence="2">JCM 12387</strain>
    </source>
</reference>
<comment type="caution">
    <text evidence="2">The sequence shown here is derived from an EMBL/GenBank/DDBJ whole genome shotgun (WGS) entry which is preliminary data.</text>
</comment>
<keyword evidence="1" id="KW-1133">Transmembrane helix</keyword>
<dbReference type="AlphaFoldDB" id="A0A9X3WI11"/>
<gene>
    <name evidence="2" type="ORF">NC661_00405</name>
</gene>
<accession>A0A9X3WI11</accession>
<sequence length="201" mass="23219">MDGLIFLWVSWLIWIMITFFMGKDNKRTQLACWILLIIISAGITFTVSSITFSATVSVLYIGALFVLAKSKDWLLQTMKCVCLVFGYAGLLFWEQISPIWLFAPRLLIITVLGFIILQFLSASFFERCMIWCLGVTTGEIIHGLILNSYGLRESIGDLAFMDVLFIEISFLIIAQFLKELRLRIEILTQMIEKQKKRWTHE</sequence>
<feature type="transmembrane region" description="Helical" evidence="1">
    <location>
        <begin position="99"/>
        <end position="121"/>
    </location>
</feature>
<name>A0A9X3WI11_9BACI</name>
<proteinExistence type="predicted"/>
<evidence type="ECO:0000313" key="2">
    <source>
        <dbReference type="EMBL" id="MDC3418845.1"/>
    </source>
</evidence>
<dbReference type="EMBL" id="JAMQJZ010000001">
    <property type="protein sequence ID" value="MDC3418845.1"/>
    <property type="molecule type" value="Genomic_DNA"/>
</dbReference>
<feature type="transmembrane region" description="Helical" evidence="1">
    <location>
        <begin position="33"/>
        <end position="66"/>
    </location>
</feature>
<feature type="transmembrane region" description="Helical" evidence="1">
    <location>
        <begin position="5"/>
        <end position="21"/>
    </location>
</feature>
<dbReference type="Pfam" id="PF24124">
    <property type="entry name" value="YphA"/>
    <property type="match status" value="1"/>
</dbReference>
<organism evidence="2 3">
    <name type="scientific">Aquibacillus koreensis</name>
    <dbReference type="NCBI Taxonomy" id="279446"/>
    <lineage>
        <taxon>Bacteria</taxon>
        <taxon>Bacillati</taxon>
        <taxon>Bacillota</taxon>
        <taxon>Bacilli</taxon>
        <taxon>Bacillales</taxon>
        <taxon>Bacillaceae</taxon>
        <taxon>Aquibacillus</taxon>
    </lineage>
</organism>
<feature type="transmembrane region" description="Helical" evidence="1">
    <location>
        <begin position="73"/>
        <end position="93"/>
    </location>
</feature>
<protein>
    <submittedName>
        <fullName evidence="2">Uncharacterized protein</fullName>
    </submittedName>
</protein>
<keyword evidence="3" id="KW-1185">Reference proteome</keyword>
<keyword evidence="1" id="KW-0812">Transmembrane</keyword>